<dbReference type="InterPro" id="IPR027417">
    <property type="entry name" value="P-loop_NTPase"/>
</dbReference>
<evidence type="ECO:0000256" key="2">
    <source>
        <dbReference type="ARBA" id="ARBA00022741"/>
    </source>
</evidence>
<evidence type="ECO:0000256" key="5">
    <source>
        <dbReference type="ARBA" id="ARBA00022840"/>
    </source>
</evidence>
<organism evidence="9 10">
    <name type="scientific">Paramuricea clavata</name>
    <name type="common">Red gorgonian</name>
    <name type="synonym">Violescent sea-whip</name>
    <dbReference type="NCBI Taxonomy" id="317549"/>
    <lineage>
        <taxon>Eukaryota</taxon>
        <taxon>Metazoa</taxon>
        <taxon>Cnidaria</taxon>
        <taxon>Anthozoa</taxon>
        <taxon>Octocorallia</taxon>
        <taxon>Malacalcyonacea</taxon>
        <taxon>Plexauridae</taxon>
        <taxon>Paramuricea</taxon>
    </lineage>
</organism>
<sequence>SPKALPNPPYQPPIGKSGPFETETDEVLRVTKSFKSYDRVKVQICSQMTRGVLSPAIQLFKLTDKIHACIEHRSFPTTCFAKITHNRPTNAKFLDITEYVKLWKPVLMMEIVTSAVRDNDVVILSNLFVSLERDSEGIVTMEFKLSYDYCKDHFLDPLDLNLMCVRVKDSDGSGKDTGYWVGHFQISEELKWKEEDEEAEKNASSQKDQDVSPIEAGLGLDLDEYRSVLARLIHSSAPIPESLITQRFCYVSVELIRLSIPDRRRFKALVHSDKAPKLIRDICTGKVSTELDVVDDSSLPQTLSLCFVCPTLQNFYPLNNYQVHAVKTALTKSFTLIQGPPGTGKTVTGVHIAYWFAQLNKRKTASVKKDGYNGSMVFYCGPSNKSVDVVAHFLMKIPGLKILRIYGQEIERKEFPVPDLITEIRSLFPSKRVSVQLKADKDLKDVSLHHVIRSVDCPFAEDLEECDKEFKRYIKDNRNAPRVLIDEFSKLKSKAENWAITQRSVNVILVTCTTAYGRRVSKPCKGFVCQCIIDECGMCIEAETLCAMMGSKAKQIVLIGDHEQLQPVIQCNKAKDLGLRVSMFERFSKRAKMLEIQYRMHKELCRFPSEFFYDGKLETAKNVLDRKPDNVKWPNGNSFPFVFHHVEGIEESLVVTTGQGNENSKKNQKEIAKVVHITRTLTNEGIEGKDIVILSPYRAQCFEITEKLKQHGFSDISAMSVVAAQGSEKNYVILSLVRSLPEKEIEKNPLRPWLRENLGFLTDKHQINVALTRAKRGLFIIGNANLIGVCSMWKKLLDHYEERGCLMMGPK</sequence>
<reference evidence="9" key="1">
    <citation type="submission" date="2020-04" db="EMBL/GenBank/DDBJ databases">
        <authorList>
            <person name="Alioto T."/>
            <person name="Alioto T."/>
            <person name="Gomez Garrido J."/>
        </authorList>
    </citation>
    <scope>NUCLEOTIDE SEQUENCE</scope>
    <source>
        <strain evidence="9">A484AB</strain>
    </source>
</reference>
<dbReference type="Proteomes" id="UP001152795">
    <property type="component" value="Unassembled WGS sequence"/>
</dbReference>
<dbReference type="CDD" id="cd18808">
    <property type="entry name" value="SF1_C_Upf1"/>
    <property type="match status" value="1"/>
</dbReference>
<feature type="domain" description="DNA2/NAM7 helicase helicase" evidence="7">
    <location>
        <begin position="318"/>
        <end position="570"/>
    </location>
</feature>
<keyword evidence="3" id="KW-0378">Hydrolase</keyword>
<evidence type="ECO:0000313" key="9">
    <source>
        <dbReference type="EMBL" id="CAB4015332.1"/>
    </source>
</evidence>
<dbReference type="AlphaFoldDB" id="A0A7D9IUS1"/>
<feature type="region of interest" description="Disordered" evidence="6">
    <location>
        <begin position="1"/>
        <end position="22"/>
    </location>
</feature>
<evidence type="ECO:0000256" key="1">
    <source>
        <dbReference type="ARBA" id="ARBA00007913"/>
    </source>
</evidence>
<keyword evidence="2" id="KW-0547">Nucleotide-binding</keyword>
<dbReference type="GO" id="GO:0005524">
    <property type="term" value="F:ATP binding"/>
    <property type="evidence" value="ECO:0007669"/>
    <property type="project" value="UniProtKB-KW"/>
</dbReference>
<dbReference type="InterPro" id="IPR041679">
    <property type="entry name" value="DNA2/NAM7-like_C"/>
</dbReference>
<feature type="domain" description="DNA2/NAM7 helicase-like C-terminal" evidence="8">
    <location>
        <begin position="580"/>
        <end position="784"/>
    </location>
</feature>
<dbReference type="PANTHER" id="PTHR43788">
    <property type="entry name" value="DNA2/NAM7 HELICASE FAMILY MEMBER"/>
    <property type="match status" value="1"/>
</dbReference>
<dbReference type="FunFam" id="3.40.50.300:FF:001313">
    <property type="entry name" value="Helicase with zinc finger domain 2"/>
    <property type="match status" value="1"/>
</dbReference>
<accession>A0A7D9IUS1</accession>
<keyword evidence="10" id="KW-1185">Reference proteome</keyword>
<feature type="compositionally biased region" description="Pro residues" evidence="6">
    <location>
        <begin position="1"/>
        <end position="12"/>
    </location>
</feature>
<dbReference type="InterPro" id="IPR050534">
    <property type="entry name" value="Coronavir_polyprotein_1ab"/>
</dbReference>
<dbReference type="InterPro" id="IPR047187">
    <property type="entry name" value="SF1_C_Upf1"/>
</dbReference>
<feature type="non-terminal residue" evidence="9">
    <location>
        <position position="1"/>
    </location>
</feature>
<dbReference type="Gene3D" id="3.40.50.300">
    <property type="entry name" value="P-loop containing nucleotide triphosphate hydrolases"/>
    <property type="match status" value="2"/>
</dbReference>
<dbReference type="GO" id="GO:0043139">
    <property type="term" value="F:5'-3' DNA helicase activity"/>
    <property type="evidence" value="ECO:0007669"/>
    <property type="project" value="TreeGrafter"/>
</dbReference>
<evidence type="ECO:0000313" key="10">
    <source>
        <dbReference type="Proteomes" id="UP001152795"/>
    </source>
</evidence>
<evidence type="ECO:0000256" key="3">
    <source>
        <dbReference type="ARBA" id="ARBA00022801"/>
    </source>
</evidence>
<dbReference type="GO" id="GO:0016787">
    <property type="term" value="F:hydrolase activity"/>
    <property type="evidence" value="ECO:0007669"/>
    <property type="project" value="UniProtKB-KW"/>
</dbReference>
<dbReference type="InterPro" id="IPR041677">
    <property type="entry name" value="DNA2/NAM7_AAA_11"/>
</dbReference>
<evidence type="ECO:0000259" key="8">
    <source>
        <dbReference type="Pfam" id="PF13087"/>
    </source>
</evidence>
<comment type="caution">
    <text evidence="9">The sequence shown here is derived from an EMBL/GenBank/DDBJ whole genome shotgun (WGS) entry which is preliminary data.</text>
</comment>
<dbReference type="EMBL" id="CACRXK020008675">
    <property type="protein sequence ID" value="CAB4015332.1"/>
    <property type="molecule type" value="Genomic_DNA"/>
</dbReference>
<protein>
    <submittedName>
        <fullName evidence="9">Uncharacterized protein</fullName>
    </submittedName>
</protein>
<comment type="similarity">
    <text evidence="1">Belongs to the DNA2/NAM7 helicase family.</text>
</comment>
<dbReference type="SUPFAM" id="SSF52540">
    <property type="entry name" value="P-loop containing nucleoside triphosphate hydrolases"/>
    <property type="match status" value="1"/>
</dbReference>
<name>A0A7D9IUS1_PARCT</name>
<evidence type="ECO:0000256" key="6">
    <source>
        <dbReference type="SAM" id="MobiDB-lite"/>
    </source>
</evidence>
<dbReference type="Pfam" id="PF13087">
    <property type="entry name" value="AAA_12"/>
    <property type="match status" value="1"/>
</dbReference>
<keyword evidence="5" id="KW-0067">ATP-binding</keyword>
<dbReference type="OrthoDB" id="2285229at2759"/>
<dbReference type="PANTHER" id="PTHR43788:SF16">
    <property type="entry name" value="HELICASE WITH ZINC FINGER 2"/>
    <property type="match status" value="1"/>
</dbReference>
<dbReference type="Pfam" id="PF13086">
    <property type="entry name" value="AAA_11"/>
    <property type="match status" value="1"/>
</dbReference>
<proteinExistence type="inferred from homology"/>
<gene>
    <name evidence="9" type="ORF">PACLA_8A072776</name>
</gene>
<keyword evidence="4" id="KW-0347">Helicase</keyword>
<evidence type="ECO:0000259" key="7">
    <source>
        <dbReference type="Pfam" id="PF13086"/>
    </source>
</evidence>
<evidence type="ECO:0000256" key="4">
    <source>
        <dbReference type="ARBA" id="ARBA00022806"/>
    </source>
</evidence>